<dbReference type="Proteomes" id="UP000095544">
    <property type="component" value="Unassembled WGS sequence"/>
</dbReference>
<comment type="subcellular location">
    <subcellularLocation>
        <location evidence="1">Membrane</location>
        <topology evidence="1">Multi-pass membrane protein</topology>
    </subcellularLocation>
</comment>
<feature type="transmembrane region" description="Helical" evidence="5">
    <location>
        <begin position="30"/>
        <end position="50"/>
    </location>
</feature>
<evidence type="ECO:0000256" key="2">
    <source>
        <dbReference type="ARBA" id="ARBA00022692"/>
    </source>
</evidence>
<evidence type="ECO:0000256" key="3">
    <source>
        <dbReference type="ARBA" id="ARBA00022989"/>
    </source>
</evidence>
<feature type="transmembrane region" description="Helical" evidence="5">
    <location>
        <begin position="223"/>
        <end position="250"/>
    </location>
</feature>
<evidence type="ECO:0000313" key="6">
    <source>
        <dbReference type="EMBL" id="CUO88144.1"/>
    </source>
</evidence>
<keyword evidence="2 5" id="KW-0812">Transmembrane</keyword>
<sequence>MNGFESFHPAVLFIYYILVVCFSMVSRHPVVIFASLAGGFLFFGALNGLRKTLKELLFSLCLFVPMAVTNPIFVHNGETILFFMNDNPVTLEAFIYGGAASLMIVSVLLWCRCYSAVLTTDKFLYLFGKVIPKLGLILSMAFRFIPLFKYQIRKINQSQKTMGLYATDSVPDRIKGGIRVFDSLVSWSMENSIDTADAMKARGYGLHGRTNFSLFRFKRRDGILLGSIGCFTVLILASFAAGGFAFYYYPYVAQLQRGPLDIVRYLIIFAFYLIPGIIEARGKLTGKYLRSKI</sequence>
<evidence type="ECO:0000256" key="5">
    <source>
        <dbReference type="SAM" id="Phobius"/>
    </source>
</evidence>
<dbReference type="Pfam" id="PF02361">
    <property type="entry name" value="CbiQ"/>
    <property type="match status" value="1"/>
</dbReference>
<proteinExistence type="predicted"/>
<dbReference type="AlphaFoldDB" id="A0A174ILF8"/>
<dbReference type="CDD" id="cd16914">
    <property type="entry name" value="EcfT"/>
    <property type="match status" value="1"/>
</dbReference>
<keyword evidence="3 5" id="KW-1133">Transmembrane helix</keyword>
<gene>
    <name evidence="6" type="primary">ykoC</name>
    <name evidence="6" type="ORF">ERS852491_03602</name>
</gene>
<evidence type="ECO:0000256" key="1">
    <source>
        <dbReference type="ARBA" id="ARBA00004141"/>
    </source>
</evidence>
<evidence type="ECO:0000313" key="7">
    <source>
        <dbReference type="Proteomes" id="UP000095544"/>
    </source>
</evidence>
<dbReference type="GO" id="GO:0005886">
    <property type="term" value="C:plasma membrane"/>
    <property type="evidence" value="ECO:0007669"/>
    <property type="project" value="UniProtKB-ARBA"/>
</dbReference>
<feature type="transmembrane region" description="Helical" evidence="5">
    <location>
        <begin position="94"/>
        <end position="117"/>
    </location>
</feature>
<keyword evidence="4 5" id="KW-0472">Membrane</keyword>
<dbReference type="InterPro" id="IPR003339">
    <property type="entry name" value="ABC/ECF_trnsptr_transmembrane"/>
</dbReference>
<feature type="transmembrane region" description="Helical" evidence="5">
    <location>
        <begin position="262"/>
        <end position="280"/>
    </location>
</feature>
<feature type="transmembrane region" description="Helical" evidence="5">
    <location>
        <begin position="56"/>
        <end position="74"/>
    </location>
</feature>
<name>A0A174ILF8_9FIRM</name>
<feature type="transmembrane region" description="Helical" evidence="5">
    <location>
        <begin position="6"/>
        <end position="25"/>
    </location>
</feature>
<organism evidence="6 7">
    <name type="scientific">Faecalicatena contorta</name>
    <dbReference type="NCBI Taxonomy" id="39482"/>
    <lineage>
        <taxon>Bacteria</taxon>
        <taxon>Bacillati</taxon>
        <taxon>Bacillota</taxon>
        <taxon>Clostridia</taxon>
        <taxon>Lachnospirales</taxon>
        <taxon>Lachnospiraceae</taxon>
        <taxon>Faecalicatena</taxon>
    </lineage>
</organism>
<protein>
    <submittedName>
        <fullName evidence="6">Putative HMP/thiamine permease protein YkoC</fullName>
    </submittedName>
</protein>
<reference evidence="6 7" key="1">
    <citation type="submission" date="2015-09" db="EMBL/GenBank/DDBJ databases">
        <authorList>
            <consortium name="Pathogen Informatics"/>
        </authorList>
    </citation>
    <scope>NUCLEOTIDE SEQUENCE [LARGE SCALE GENOMIC DNA]</scope>
    <source>
        <strain evidence="6 7">2789STDY5834876</strain>
    </source>
</reference>
<accession>A0A174ILF8</accession>
<dbReference type="STRING" id="39482.ERS852491_03602"/>
<dbReference type="EMBL" id="CYZU01000040">
    <property type="protein sequence ID" value="CUO88144.1"/>
    <property type="molecule type" value="Genomic_DNA"/>
</dbReference>
<evidence type="ECO:0000256" key="4">
    <source>
        <dbReference type="ARBA" id="ARBA00023136"/>
    </source>
</evidence>
<dbReference type="OrthoDB" id="2039442at2"/>
<dbReference type="GeneID" id="93333105"/>
<dbReference type="RefSeq" id="WP_025655119.1">
    <property type="nucleotide sequence ID" value="NZ_BQNQ01000001.1"/>
</dbReference>